<sequence length="324" mass="37751">MGVNLHTQDEPESKYLQSVSKINGLVQQRAARPWLHPDLLYRILGPYQEFNQALKYLHEFTNSTIRKRKQERIKNKNDINMNETKVVEQKRRRLAFLDLLLEYSESGCDLSDEDIREEVDTFMFEGHDTTTASLNFTLYLLGLHPDIQEKVHKELEEIFGDSNRAITSEDLGQLKYLECCIKESLRLFPSVPIHSRKINEDLQLGKHLIPAGTSLHVMQYQLHRDPTYFPDPETFKPERFAPELSNARHPYAYIPFSAGPRNCIGQKFAIMEEKIILGNILRHFHIESQVPREDFYVLGELILRPDNGNILKLSKLLHNISKKK</sequence>
<evidence type="ECO:0000256" key="6">
    <source>
        <dbReference type="ARBA" id="ARBA00023004"/>
    </source>
</evidence>
<dbReference type="PANTHER" id="PTHR24291">
    <property type="entry name" value="CYTOCHROME P450 FAMILY 4"/>
    <property type="match status" value="1"/>
</dbReference>
<dbReference type="GO" id="GO:0004497">
    <property type="term" value="F:monooxygenase activity"/>
    <property type="evidence" value="ECO:0007669"/>
    <property type="project" value="UniProtKB-KW"/>
</dbReference>
<keyword evidence="7 10" id="KW-0503">Monooxygenase</keyword>
<accession>A0AAV2R8A4</accession>
<dbReference type="Proteomes" id="UP001497623">
    <property type="component" value="Unassembled WGS sequence"/>
</dbReference>
<evidence type="ECO:0000256" key="10">
    <source>
        <dbReference type="RuleBase" id="RU000461"/>
    </source>
</evidence>
<dbReference type="EMBL" id="CAXKWB010015767">
    <property type="protein sequence ID" value="CAL4114378.1"/>
    <property type="molecule type" value="Genomic_DNA"/>
</dbReference>
<keyword evidence="4 9" id="KW-0349">Heme</keyword>
<dbReference type="InterPro" id="IPR002401">
    <property type="entry name" value="Cyt_P450_E_grp-I"/>
</dbReference>
<dbReference type="PROSITE" id="PS00086">
    <property type="entry name" value="CYTOCHROME_P450"/>
    <property type="match status" value="1"/>
</dbReference>
<proteinExistence type="inferred from homology"/>
<keyword evidence="12" id="KW-1185">Reference proteome</keyword>
<dbReference type="PANTHER" id="PTHR24291:SF189">
    <property type="entry name" value="CYTOCHROME P450 4C3-RELATED"/>
    <property type="match status" value="1"/>
</dbReference>
<keyword evidence="5" id="KW-0256">Endoplasmic reticulum</keyword>
<evidence type="ECO:0000256" key="8">
    <source>
        <dbReference type="ARBA" id="ARBA00023136"/>
    </source>
</evidence>
<dbReference type="Pfam" id="PF00067">
    <property type="entry name" value="p450"/>
    <property type="match status" value="1"/>
</dbReference>
<evidence type="ECO:0000313" key="12">
    <source>
        <dbReference type="Proteomes" id="UP001497623"/>
    </source>
</evidence>
<dbReference type="InterPro" id="IPR050196">
    <property type="entry name" value="Cytochrome_P450_Monoox"/>
</dbReference>
<dbReference type="GO" id="GO:0005789">
    <property type="term" value="C:endoplasmic reticulum membrane"/>
    <property type="evidence" value="ECO:0007669"/>
    <property type="project" value="UniProtKB-SubCell"/>
</dbReference>
<organism evidence="11 12">
    <name type="scientific">Meganyctiphanes norvegica</name>
    <name type="common">Northern krill</name>
    <name type="synonym">Thysanopoda norvegica</name>
    <dbReference type="NCBI Taxonomy" id="48144"/>
    <lineage>
        <taxon>Eukaryota</taxon>
        <taxon>Metazoa</taxon>
        <taxon>Ecdysozoa</taxon>
        <taxon>Arthropoda</taxon>
        <taxon>Crustacea</taxon>
        <taxon>Multicrustacea</taxon>
        <taxon>Malacostraca</taxon>
        <taxon>Eumalacostraca</taxon>
        <taxon>Eucarida</taxon>
        <taxon>Euphausiacea</taxon>
        <taxon>Euphausiidae</taxon>
        <taxon>Meganyctiphanes</taxon>
    </lineage>
</organism>
<comment type="cofactor">
    <cofactor evidence="1 9">
        <name>heme</name>
        <dbReference type="ChEBI" id="CHEBI:30413"/>
    </cofactor>
</comment>
<reference evidence="11 12" key="1">
    <citation type="submission" date="2024-05" db="EMBL/GenBank/DDBJ databases">
        <authorList>
            <person name="Wallberg A."/>
        </authorList>
    </citation>
    <scope>NUCLEOTIDE SEQUENCE [LARGE SCALE GENOMIC DNA]</scope>
</reference>
<evidence type="ECO:0000256" key="1">
    <source>
        <dbReference type="ARBA" id="ARBA00001971"/>
    </source>
</evidence>
<comment type="subcellular location">
    <subcellularLocation>
        <location evidence="2">Endoplasmic reticulum membrane</location>
    </subcellularLocation>
</comment>
<comment type="caution">
    <text evidence="11">The sequence shown here is derived from an EMBL/GenBank/DDBJ whole genome shotgun (WGS) entry which is preliminary data.</text>
</comment>
<dbReference type="GO" id="GO:0005506">
    <property type="term" value="F:iron ion binding"/>
    <property type="evidence" value="ECO:0007669"/>
    <property type="project" value="InterPro"/>
</dbReference>
<keyword evidence="9 10" id="KW-0479">Metal-binding</keyword>
<dbReference type="InterPro" id="IPR001128">
    <property type="entry name" value="Cyt_P450"/>
</dbReference>
<protein>
    <recommendedName>
        <fullName evidence="13">Cytochrome P450</fullName>
    </recommendedName>
</protein>
<evidence type="ECO:0000256" key="3">
    <source>
        <dbReference type="ARBA" id="ARBA00010617"/>
    </source>
</evidence>
<dbReference type="PRINTS" id="PR00385">
    <property type="entry name" value="P450"/>
</dbReference>
<evidence type="ECO:0000256" key="5">
    <source>
        <dbReference type="ARBA" id="ARBA00022824"/>
    </source>
</evidence>
<feature type="non-terminal residue" evidence="11">
    <location>
        <position position="324"/>
    </location>
</feature>
<feature type="binding site" description="axial binding residue" evidence="9">
    <location>
        <position position="263"/>
    </location>
    <ligand>
        <name>heme</name>
        <dbReference type="ChEBI" id="CHEBI:30413"/>
    </ligand>
    <ligandPart>
        <name>Fe</name>
        <dbReference type="ChEBI" id="CHEBI:18248"/>
    </ligandPart>
</feature>
<keyword evidence="8" id="KW-0472">Membrane</keyword>
<dbReference type="PRINTS" id="PR00463">
    <property type="entry name" value="EP450I"/>
</dbReference>
<dbReference type="GO" id="GO:0016705">
    <property type="term" value="F:oxidoreductase activity, acting on paired donors, with incorporation or reduction of molecular oxygen"/>
    <property type="evidence" value="ECO:0007669"/>
    <property type="project" value="InterPro"/>
</dbReference>
<dbReference type="AlphaFoldDB" id="A0AAV2R8A4"/>
<dbReference type="Gene3D" id="1.10.630.10">
    <property type="entry name" value="Cytochrome P450"/>
    <property type="match status" value="1"/>
</dbReference>
<evidence type="ECO:0008006" key="13">
    <source>
        <dbReference type="Google" id="ProtNLM"/>
    </source>
</evidence>
<dbReference type="InterPro" id="IPR017972">
    <property type="entry name" value="Cyt_P450_CS"/>
</dbReference>
<evidence type="ECO:0000256" key="7">
    <source>
        <dbReference type="ARBA" id="ARBA00023033"/>
    </source>
</evidence>
<gene>
    <name evidence="11" type="ORF">MNOR_LOCUS20410</name>
</gene>
<evidence type="ECO:0000313" key="11">
    <source>
        <dbReference type="EMBL" id="CAL4114378.1"/>
    </source>
</evidence>
<evidence type="ECO:0000256" key="2">
    <source>
        <dbReference type="ARBA" id="ARBA00004586"/>
    </source>
</evidence>
<dbReference type="SUPFAM" id="SSF48264">
    <property type="entry name" value="Cytochrome P450"/>
    <property type="match status" value="1"/>
</dbReference>
<name>A0AAV2R8A4_MEGNR</name>
<comment type="similarity">
    <text evidence="3 10">Belongs to the cytochrome P450 family.</text>
</comment>
<dbReference type="InterPro" id="IPR036396">
    <property type="entry name" value="Cyt_P450_sf"/>
</dbReference>
<keyword evidence="6 9" id="KW-0408">Iron</keyword>
<keyword evidence="10" id="KW-0560">Oxidoreductase</keyword>
<evidence type="ECO:0000256" key="4">
    <source>
        <dbReference type="ARBA" id="ARBA00022617"/>
    </source>
</evidence>
<dbReference type="GO" id="GO:0020037">
    <property type="term" value="F:heme binding"/>
    <property type="evidence" value="ECO:0007669"/>
    <property type="project" value="InterPro"/>
</dbReference>
<evidence type="ECO:0000256" key="9">
    <source>
        <dbReference type="PIRSR" id="PIRSR602401-1"/>
    </source>
</evidence>